<dbReference type="Proteomes" id="UP001209257">
    <property type="component" value="Unassembled WGS sequence"/>
</dbReference>
<dbReference type="EMBL" id="JAOTJC010000004">
    <property type="protein sequence ID" value="MCU7553236.1"/>
    <property type="molecule type" value="Genomic_DNA"/>
</dbReference>
<evidence type="ECO:0000313" key="2">
    <source>
        <dbReference type="EMBL" id="MCU7553236.1"/>
    </source>
</evidence>
<protein>
    <submittedName>
        <fullName evidence="2">DUF962 domain-containing protein</fullName>
    </submittedName>
</protein>
<keyword evidence="1" id="KW-0472">Membrane</keyword>
<comment type="caution">
    <text evidence="2">The sequence shown here is derived from an EMBL/GenBank/DDBJ whole genome shotgun (WGS) entry which is preliminary data.</text>
</comment>
<proteinExistence type="predicted"/>
<accession>A0ABT2VJ85</accession>
<gene>
    <name evidence="2" type="ORF">OCL06_01335</name>
</gene>
<reference evidence="3" key="1">
    <citation type="submission" date="2023-07" db="EMBL/GenBank/DDBJ databases">
        <title>Study on multiphase classification of strain Alteromonas salexigens isolated from the Yellow Sea.</title>
        <authorList>
            <person name="Sun L."/>
        </authorList>
    </citation>
    <scope>NUCLEOTIDE SEQUENCE [LARGE SCALE GENOMIC DNA]</scope>
    <source>
        <strain evidence="3">ASW11-19</strain>
    </source>
</reference>
<dbReference type="RefSeq" id="WP_262991941.1">
    <property type="nucleotide sequence ID" value="NZ_JAOTJC010000004.1"/>
</dbReference>
<dbReference type="PANTHER" id="PTHR34205">
    <property type="entry name" value="TRANSMEMBRANE PROTEIN"/>
    <property type="match status" value="1"/>
</dbReference>
<dbReference type="InterPro" id="IPR009305">
    <property type="entry name" value="Mpo1-like"/>
</dbReference>
<evidence type="ECO:0000256" key="1">
    <source>
        <dbReference type="SAM" id="Phobius"/>
    </source>
</evidence>
<keyword evidence="3" id="KW-1185">Reference proteome</keyword>
<keyword evidence="1" id="KW-1133">Transmembrane helix</keyword>
<keyword evidence="1" id="KW-0812">Transmembrane</keyword>
<feature type="transmembrane region" description="Helical" evidence="1">
    <location>
        <begin position="37"/>
        <end position="56"/>
    </location>
</feature>
<name>A0ABT2VJ85_9ALTE</name>
<feature type="transmembrane region" description="Helical" evidence="1">
    <location>
        <begin position="61"/>
        <end position="80"/>
    </location>
</feature>
<dbReference type="Pfam" id="PF06127">
    <property type="entry name" value="Mpo1-like"/>
    <property type="match status" value="1"/>
</dbReference>
<sequence length="115" mass="13453">MAPDTTPPTQDKPVHFRSFKEFYPYYLNEHADPTCRLLHFIGSWLVLAVLGLSVVLQMWVLLWLLPVIGYGFAWLGHFIFEKNRPATFSHPLYSLMGDWVMFKDILLGRLTVRKQ</sequence>
<evidence type="ECO:0000313" key="3">
    <source>
        <dbReference type="Proteomes" id="UP001209257"/>
    </source>
</evidence>
<dbReference type="PANTHER" id="PTHR34205:SF2">
    <property type="entry name" value="DUF962 DOMAIN-CONTAINING PROTEIN"/>
    <property type="match status" value="1"/>
</dbReference>
<organism evidence="2 3">
    <name type="scientific">Alteromonas salexigens</name>
    <dbReference type="NCBI Taxonomy" id="2982530"/>
    <lineage>
        <taxon>Bacteria</taxon>
        <taxon>Pseudomonadati</taxon>
        <taxon>Pseudomonadota</taxon>
        <taxon>Gammaproteobacteria</taxon>
        <taxon>Alteromonadales</taxon>
        <taxon>Alteromonadaceae</taxon>
        <taxon>Alteromonas/Salinimonas group</taxon>
        <taxon>Alteromonas</taxon>
    </lineage>
</organism>